<comment type="similarity">
    <text evidence="10">Belongs to the PlsX family.</text>
</comment>
<keyword evidence="6 10" id="KW-0594">Phospholipid biosynthesis</keyword>
<dbReference type="PANTHER" id="PTHR30100">
    <property type="entry name" value="FATTY ACID/PHOSPHOLIPID SYNTHESIS PROTEIN PLSX"/>
    <property type="match status" value="1"/>
</dbReference>
<evidence type="ECO:0000256" key="1">
    <source>
        <dbReference type="ARBA" id="ARBA00001232"/>
    </source>
</evidence>
<protein>
    <recommendedName>
        <fullName evidence="8 10">Phosphate acyltransferase</fullName>
        <ecNumber evidence="8 10">2.3.1.274</ecNumber>
    </recommendedName>
    <alternativeName>
        <fullName evidence="10">Acyl-ACP phosphotransacylase</fullName>
    </alternativeName>
    <alternativeName>
        <fullName evidence="10">Acyl-[acyl-carrier-protein]--phosphate acyltransferase</fullName>
    </alternativeName>
    <alternativeName>
        <fullName evidence="10">Phosphate-acyl-ACP acyltransferase</fullName>
    </alternativeName>
</protein>
<accession>A0A1D4MDL3</accession>
<dbReference type="UniPathway" id="UPA00085"/>
<dbReference type="NCBIfam" id="TIGR00182">
    <property type="entry name" value="plsX"/>
    <property type="match status" value="1"/>
</dbReference>
<dbReference type="InterPro" id="IPR012281">
    <property type="entry name" value="Phospholipid_synth_PlsX-like"/>
</dbReference>
<dbReference type="PANTHER" id="PTHR30100:SF1">
    <property type="entry name" value="PHOSPHATE ACYLTRANSFERASE"/>
    <property type="match status" value="1"/>
</dbReference>
<dbReference type="EC" id="2.3.1.274" evidence="8 10"/>
<evidence type="ECO:0000256" key="7">
    <source>
        <dbReference type="ARBA" id="ARBA00023264"/>
    </source>
</evidence>
<comment type="catalytic activity">
    <reaction evidence="1 10">
        <text>a fatty acyl-[ACP] + phosphate = an acyl phosphate + holo-[ACP]</text>
        <dbReference type="Rhea" id="RHEA:42292"/>
        <dbReference type="Rhea" id="RHEA-COMP:9685"/>
        <dbReference type="Rhea" id="RHEA-COMP:14125"/>
        <dbReference type="ChEBI" id="CHEBI:43474"/>
        <dbReference type="ChEBI" id="CHEBI:59918"/>
        <dbReference type="ChEBI" id="CHEBI:64479"/>
        <dbReference type="ChEBI" id="CHEBI:138651"/>
        <dbReference type="EC" id="2.3.1.274"/>
    </reaction>
</comment>
<dbReference type="AlphaFoldDB" id="A0A1D4MDL3"/>
<dbReference type="PIRSF" id="PIRSF002465">
    <property type="entry name" value="Phsphlp_syn_PlsX"/>
    <property type="match status" value="1"/>
</dbReference>
<evidence type="ECO:0000256" key="3">
    <source>
        <dbReference type="ARBA" id="ARBA00022516"/>
    </source>
</evidence>
<evidence type="ECO:0000256" key="4">
    <source>
        <dbReference type="ARBA" id="ARBA00022679"/>
    </source>
</evidence>
<dbReference type="GO" id="GO:0006633">
    <property type="term" value="P:fatty acid biosynthetic process"/>
    <property type="evidence" value="ECO:0007669"/>
    <property type="project" value="UniProtKB-UniRule"/>
</dbReference>
<gene>
    <name evidence="10 12" type="primary">plsX</name>
    <name evidence="12" type="ORF">SAMEA2297795_01971</name>
    <name evidence="11" type="ORF">SAMEA2297796_01447</name>
</gene>
<dbReference type="SUPFAM" id="SSF53659">
    <property type="entry name" value="Isocitrate/Isopropylmalate dehydrogenase-like"/>
    <property type="match status" value="1"/>
</dbReference>
<keyword evidence="7 10" id="KW-1208">Phospholipid metabolism</keyword>
<evidence type="ECO:0000256" key="9">
    <source>
        <dbReference type="ARBA" id="ARBA00046608"/>
    </source>
</evidence>
<reference evidence="11 13" key="1">
    <citation type="submission" date="2016-09" db="EMBL/GenBank/DDBJ databases">
        <authorList>
            <consortium name="Pathogen Informatics"/>
            <person name="Sun Q."/>
            <person name="Inoue M."/>
        </authorList>
    </citation>
    <scope>NUCLEOTIDE SEQUENCE [LARGE SCALE GENOMIC DNA]</scope>
    <source>
        <strain evidence="11 13">82C</strain>
    </source>
</reference>
<dbReference type="GO" id="GO:0008654">
    <property type="term" value="P:phospholipid biosynthetic process"/>
    <property type="evidence" value="ECO:0007669"/>
    <property type="project" value="UniProtKB-KW"/>
</dbReference>
<evidence type="ECO:0000313" key="13">
    <source>
        <dbReference type="Proteomes" id="UP000095412"/>
    </source>
</evidence>
<dbReference type="EMBL" id="FMPG01000009">
    <property type="protein sequence ID" value="SCT19339.1"/>
    <property type="molecule type" value="Genomic_DNA"/>
</dbReference>
<dbReference type="HAMAP" id="MF_00019">
    <property type="entry name" value="PlsX"/>
    <property type="match status" value="1"/>
</dbReference>
<comment type="subcellular location">
    <subcellularLocation>
        <location evidence="10">Cytoplasm</location>
    </subcellularLocation>
    <text evidence="10">Associated with the membrane possibly through PlsY.</text>
</comment>
<dbReference type="RefSeq" id="WP_069995617.1">
    <property type="nucleotide sequence ID" value="NZ_FMPG01000009.1"/>
</dbReference>
<evidence type="ECO:0000256" key="5">
    <source>
        <dbReference type="ARBA" id="ARBA00023098"/>
    </source>
</evidence>
<dbReference type="Proteomes" id="UP000095412">
    <property type="component" value="Unassembled WGS sequence"/>
</dbReference>
<keyword evidence="12" id="KW-0012">Acyltransferase</keyword>
<evidence type="ECO:0000256" key="6">
    <source>
        <dbReference type="ARBA" id="ARBA00023209"/>
    </source>
</evidence>
<dbReference type="OrthoDB" id="9806408at2"/>
<sequence length="328" mass="34976">MVKLAIDMMGGDDAPGIVLEAVEKAVNDFEDLEIILFGDAAQCKLSHERVEVRHCTEAITMHDEPVRAIKRKKDSSMVRMAEAVKSGEANGCVSAGNTGALMSAGLFIVGRIKGVERPALVVTLPTVSGKGFVFMDVGANADAKAEHLLQYAQLGNIYAQKIRNIENPTVSLLNIGTEAAKGNALTKKAYQLMAEQSDFNFTGNVEAKGLMNDAADVVVTDGYTGNMILKNLEGVAKAMGKMFKATLLSSFKNKMAALVLRKDLNGLMTKMDYAEYGGSVLLGLNGTVVKAHGSSSAKAFYSAIRQAKIAGEQKIVETMTETVGSNNE</sequence>
<dbReference type="GO" id="GO:0043811">
    <property type="term" value="F:phosphate:acyl-[acyl carrier protein] acyltransferase activity"/>
    <property type="evidence" value="ECO:0007669"/>
    <property type="project" value="UniProtKB-UniRule"/>
</dbReference>
<name>A0A1D4MDL3_9STAP</name>
<dbReference type="Pfam" id="PF02504">
    <property type="entry name" value="FA_synthesis"/>
    <property type="match status" value="1"/>
</dbReference>
<evidence type="ECO:0000256" key="10">
    <source>
        <dbReference type="HAMAP-Rule" id="MF_00019"/>
    </source>
</evidence>
<dbReference type="Proteomes" id="UP000095768">
    <property type="component" value="Unassembled WGS sequence"/>
</dbReference>
<evidence type="ECO:0000313" key="14">
    <source>
        <dbReference type="Proteomes" id="UP000095768"/>
    </source>
</evidence>
<dbReference type="InterPro" id="IPR003664">
    <property type="entry name" value="FA_synthesis"/>
</dbReference>
<reference evidence="12 14" key="2">
    <citation type="submission" date="2016-09" db="EMBL/GenBank/DDBJ databases">
        <authorList>
            <consortium name="Pathogen Informatics"/>
        </authorList>
    </citation>
    <scope>NUCLEOTIDE SEQUENCE [LARGE SCALE GENOMIC DNA]</scope>
    <source>
        <strain evidence="12 14">82B</strain>
    </source>
</reference>
<keyword evidence="2 10" id="KW-0963">Cytoplasm</keyword>
<dbReference type="GO" id="GO:0005737">
    <property type="term" value="C:cytoplasm"/>
    <property type="evidence" value="ECO:0007669"/>
    <property type="project" value="UniProtKB-SubCell"/>
</dbReference>
<evidence type="ECO:0000313" key="11">
    <source>
        <dbReference type="EMBL" id="SCS96462.1"/>
    </source>
</evidence>
<evidence type="ECO:0000313" key="12">
    <source>
        <dbReference type="EMBL" id="SCT19339.1"/>
    </source>
</evidence>
<evidence type="ECO:0000256" key="2">
    <source>
        <dbReference type="ARBA" id="ARBA00022490"/>
    </source>
</evidence>
<keyword evidence="4 10" id="KW-0808">Transferase</keyword>
<keyword evidence="5 10" id="KW-0443">Lipid metabolism</keyword>
<dbReference type="Gene3D" id="3.40.718.10">
    <property type="entry name" value="Isopropylmalate Dehydrogenase"/>
    <property type="match status" value="1"/>
</dbReference>
<evidence type="ECO:0000256" key="8">
    <source>
        <dbReference type="ARBA" id="ARBA00024069"/>
    </source>
</evidence>
<organism evidence="12 14">
    <name type="scientific">Staphylococcus caeli</name>
    <dbReference type="NCBI Taxonomy" id="2201815"/>
    <lineage>
        <taxon>Bacteria</taxon>
        <taxon>Bacillati</taxon>
        <taxon>Bacillota</taxon>
        <taxon>Bacilli</taxon>
        <taxon>Bacillales</taxon>
        <taxon>Staphylococcaceae</taxon>
        <taxon>Staphylococcus</taxon>
    </lineage>
</organism>
<keyword evidence="13" id="KW-1185">Reference proteome</keyword>
<dbReference type="EMBL" id="FMPI01000009">
    <property type="protein sequence ID" value="SCS96462.1"/>
    <property type="molecule type" value="Genomic_DNA"/>
</dbReference>
<proteinExistence type="inferred from homology"/>
<comment type="function">
    <text evidence="10">Catalyzes the reversible formation of acyl-phosphate (acyl-PO(4)) from acyl-[acyl-carrier-protein] (acyl-ACP). This enzyme utilizes acyl-ACP as fatty acyl donor, but not acyl-CoA.</text>
</comment>
<comment type="pathway">
    <text evidence="10">Lipid metabolism; phospholipid metabolism.</text>
</comment>
<comment type="subunit">
    <text evidence="9 10">Homodimer. Probably interacts with PlsY.</text>
</comment>
<keyword evidence="3 10" id="KW-0444">Lipid biosynthesis</keyword>